<accession>A0AAN1PNN7</accession>
<sequence length="123" mass="14183">MKYYEMTKNFVFREFECKLTVEETAKLCFKSVRTVKEWDKGLPIPNECKRLMRTTKGRTLSPNDSWDGFKMHHDKLELPTGQMVTAQEILAGIALLEIAAPGDIKTNSKLLKYARAISKIRSR</sequence>
<dbReference type="AlphaFoldDB" id="A0AAN1PNN7"/>
<name>A0AAN1PNN7_VIBVL</name>
<proteinExistence type="predicted"/>
<organism evidence="1 2">
    <name type="scientific">Vibrio vulnificus</name>
    <dbReference type="NCBI Taxonomy" id="672"/>
    <lineage>
        <taxon>Bacteria</taxon>
        <taxon>Pseudomonadati</taxon>
        <taxon>Pseudomonadota</taxon>
        <taxon>Gammaproteobacteria</taxon>
        <taxon>Vibrionales</taxon>
        <taxon>Vibrionaceae</taxon>
        <taxon>Vibrio</taxon>
    </lineage>
</organism>
<evidence type="ECO:0000313" key="2">
    <source>
        <dbReference type="Proteomes" id="UP000263418"/>
    </source>
</evidence>
<dbReference type="EMBL" id="CP019290">
    <property type="protein sequence ID" value="AXX59865.1"/>
    <property type="molecule type" value="Genomic_DNA"/>
</dbReference>
<dbReference type="Proteomes" id="UP000263418">
    <property type="component" value="Chromosome 1"/>
</dbReference>
<protein>
    <submittedName>
        <fullName evidence="1">Regulator</fullName>
    </submittedName>
</protein>
<dbReference type="RefSeq" id="WP_118893724.1">
    <property type="nucleotide sequence ID" value="NZ_CP019290.1"/>
</dbReference>
<evidence type="ECO:0000313" key="1">
    <source>
        <dbReference type="EMBL" id="AXX59865.1"/>
    </source>
</evidence>
<gene>
    <name evidence="1" type="ORF">FORC53_1526</name>
</gene>
<reference evidence="1 2" key="1">
    <citation type="submission" date="2017-01" db="EMBL/GenBank/DDBJ databases">
        <title>Complete Genome Sequence of Vibrio vulnificus FORC_053.</title>
        <authorList>
            <consortium name="Food-borne Pathogen Omics Research Center"/>
            <person name="Chung H.Y."/>
            <person name="Na E.J."/>
            <person name="Song J.S."/>
            <person name="Kim H."/>
            <person name="Lee J.-H."/>
            <person name="Ryu S."/>
            <person name="Choi S.H."/>
        </authorList>
    </citation>
    <scope>NUCLEOTIDE SEQUENCE [LARGE SCALE GENOMIC DNA]</scope>
    <source>
        <strain evidence="1 2">FORC_053</strain>
    </source>
</reference>